<protein>
    <submittedName>
        <fullName evidence="1">Uncharacterized protein</fullName>
    </submittedName>
</protein>
<dbReference type="AlphaFoldDB" id="A0A4Z2I3N7"/>
<organism evidence="1 2">
    <name type="scientific">Liparis tanakae</name>
    <name type="common">Tanaka's snailfish</name>
    <dbReference type="NCBI Taxonomy" id="230148"/>
    <lineage>
        <taxon>Eukaryota</taxon>
        <taxon>Metazoa</taxon>
        <taxon>Chordata</taxon>
        <taxon>Craniata</taxon>
        <taxon>Vertebrata</taxon>
        <taxon>Euteleostomi</taxon>
        <taxon>Actinopterygii</taxon>
        <taxon>Neopterygii</taxon>
        <taxon>Teleostei</taxon>
        <taxon>Neoteleostei</taxon>
        <taxon>Acanthomorphata</taxon>
        <taxon>Eupercaria</taxon>
        <taxon>Perciformes</taxon>
        <taxon>Cottioidei</taxon>
        <taxon>Cottales</taxon>
        <taxon>Liparidae</taxon>
        <taxon>Liparis</taxon>
    </lineage>
</organism>
<accession>A0A4Z2I3N7</accession>
<reference evidence="1 2" key="1">
    <citation type="submission" date="2019-03" db="EMBL/GenBank/DDBJ databases">
        <title>First draft genome of Liparis tanakae, snailfish: a comprehensive survey of snailfish specific genes.</title>
        <authorList>
            <person name="Kim W."/>
            <person name="Song I."/>
            <person name="Jeong J.-H."/>
            <person name="Kim D."/>
            <person name="Kim S."/>
            <person name="Ryu S."/>
            <person name="Song J.Y."/>
            <person name="Lee S.K."/>
        </authorList>
    </citation>
    <scope>NUCLEOTIDE SEQUENCE [LARGE SCALE GENOMIC DNA]</scope>
    <source>
        <tissue evidence="1">Muscle</tissue>
    </source>
</reference>
<evidence type="ECO:0000313" key="2">
    <source>
        <dbReference type="Proteomes" id="UP000314294"/>
    </source>
</evidence>
<gene>
    <name evidence="1" type="ORF">EYF80_017410</name>
</gene>
<comment type="caution">
    <text evidence="1">The sequence shown here is derived from an EMBL/GenBank/DDBJ whole genome shotgun (WGS) entry which is preliminary data.</text>
</comment>
<sequence length="74" mass="7752">MKSSAGPVTAAAARSLWNLKPLSCLTSPFSAGVSGYGLMTRAPGLKDIRTGPDGDTRDLTSDRKLMYGFSLLSS</sequence>
<dbReference type="EMBL" id="SRLO01000138">
    <property type="protein sequence ID" value="TNN72371.1"/>
    <property type="molecule type" value="Genomic_DNA"/>
</dbReference>
<evidence type="ECO:0000313" key="1">
    <source>
        <dbReference type="EMBL" id="TNN72371.1"/>
    </source>
</evidence>
<name>A0A4Z2I3N7_9TELE</name>
<proteinExistence type="predicted"/>
<dbReference type="Proteomes" id="UP000314294">
    <property type="component" value="Unassembled WGS sequence"/>
</dbReference>
<keyword evidence="2" id="KW-1185">Reference proteome</keyword>